<evidence type="ECO:0000313" key="3">
    <source>
        <dbReference type="Proteomes" id="UP001205063"/>
    </source>
</evidence>
<dbReference type="EC" id="6.3.1.14" evidence="2"/>
<protein>
    <submittedName>
        <fullName evidence="2">Diphthine--ammonia ligase</fullName>
        <ecNumber evidence="2">6.3.1.14</ecNumber>
    </submittedName>
</protein>
<dbReference type="Gene3D" id="3.40.50.620">
    <property type="entry name" value="HUPs"/>
    <property type="match status" value="1"/>
</dbReference>
<dbReference type="CDD" id="cd01994">
    <property type="entry name" value="AANH_PF0828-like"/>
    <property type="match status" value="1"/>
</dbReference>
<evidence type="ECO:0000313" key="2">
    <source>
        <dbReference type="EMBL" id="MCQ4948166.1"/>
    </source>
</evidence>
<dbReference type="Proteomes" id="UP001205063">
    <property type="component" value="Unassembled WGS sequence"/>
</dbReference>
<dbReference type="InterPro" id="IPR014729">
    <property type="entry name" value="Rossmann-like_a/b/a_fold"/>
</dbReference>
<dbReference type="NCBIfam" id="TIGR00290">
    <property type="entry name" value="MJ0570_dom"/>
    <property type="match status" value="1"/>
</dbReference>
<reference evidence="2" key="1">
    <citation type="submission" date="2022-06" db="EMBL/GenBank/DDBJ databases">
        <title>Isolation of gut microbiota from human fecal samples.</title>
        <authorList>
            <person name="Pamer E.G."/>
            <person name="Barat B."/>
            <person name="Waligurski E."/>
            <person name="Medina S."/>
            <person name="Paddock L."/>
            <person name="Mostad J."/>
        </authorList>
    </citation>
    <scope>NUCLEOTIDE SEQUENCE</scope>
    <source>
        <strain evidence="2">DFI.7.96</strain>
    </source>
</reference>
<sequence length="228" mass="25045">MKKAYFNWSGGKDSALALYRALQSGEYEVSLLFSAVKKGDARLAMHETGVDLLKKQAASIGIPLVVWEWNPASPVEEYRAAMGRQVAQLREMGIETALFGDLYLEELRVHREKNCAASGMEAAFPLWGMGAEQVMGAFVASGFKGVVTCVDGAVLGEGFLGRAIDEEFLRDLPPGADICGENGEYHSFVFDGPIFQAPVPFRVSERGYREYPDPAGTGTHRFWHCRLA</sequence>
<gene>
    <name evidence="2" type="ORF">NE646_00575</name>
</gene>
<dbReference type="Pfam" id="PF01902">
    <property type="entry name" value="Diphthami_syn_2"/>
    <property type="match status" value="1"/>
</dbReference>
<feature type="domain" description="Diphthamide synthase" evidence="1">
    <location>
        <begin position="7"/>
        <end position="197"/>
    </location>
</feature>
<keyword evidence="2" id="KW-0436">Ligase</keyword>
<dbReference type="InterPro" id="IPR002761">
    <property type="entry name" value="Diphthami_syn_dom"/>
</dbReference>
<accession>A0AAW5KA00</accession>
<name>A0AAW5KA00_9FIRM</name>
<dbReference type="EMBL" id="JANGAB010000001">
    <property type="protein sequence ID" value="MCQ4948166.1"/>
    <property type="molecule type" value="Genomic_DNA"/>
</dbReference>
<dbReference type="AlphaFoldDB" id="A0AAW5KA00"/>
<organism evidence="2 3">
    <name type="scientific">Bittarella massiliensis</name>
    <name type="common">ex Durand et al. 2017</name>
    <dbReference type="NCBI Taxonomy" id="1720313"/>
    <lineage>
        <taxon>Bacteria</taxon>
        <taxon>Bacillati</taxon>
        <taxon>Bacillota</taxon>
        <taxon>Clostridia</taxon>
        <taxon>Eubacteriales</taxon>
        <taxon>Oscillospiraceae</taxon>
        <taxon>Bittarella (ex Durand et al. 2017)</taxon>
    </lineage>
</organism>
<dbReference type="SUPFAM" id="SSF52402">
    <property type="entry name" value="Adenine nucleotide alpha hydrolases-like"/>
    <property type="match status" value="1"/>
</dbReference>
<proteinExistence type="predicted"/>
<dbReference type="RefSeq" id="WP_256135125.1">
    <property type="nucleotide sequence ID" value="NZ_JANGAB010000001.1"/>
</dbReference>
<evidence type="ECO:0000259" key="1">
    <source>
        <dbReference type="Pfam" id="PF01902"/>
    </source>
</evidence>
<comment type="caution">
    <text evidence="2">The sequence shown here is derived from an EMBL/GenBank/DDBJ whole genome shotgun (WGS) entry which is preliminary data.</text>
</comment>
<dbReference type="GO" id="GO:0017178">
    <property type="term" value="F:diphthine-ammonia ligase activity"/>
    <property type="evidence" value="ECO:0007669"/>
    <property type="project" value="UniProtKB-EC"/>
</dbReference>
<dbReference type="Gene3D" id="3.90.1490.10">
    <property type="entry name" value="putative n-type atp pyrophosphatase, domain 2"/>
    <property type="match status" value="1"/>
</dbReference>